<dbReference type="Proteomes" id="UP001378956">
    <property type="component" value="Unassembled WGS sequence"/>
</dbReference>
<dbReference type="SUPFAM" id="SSF54909">
    <property type="entry name" value="Dimeric alpha+beta barrel"/>
    <property type="match status" value="1"/>
</dbReference>
<evidence type="ECO:0000313" key="5">
    <source>
        <dbReference type="Proteomes" id="UP001378956"/>
    </source>
</evidence>
<feature type="chain" id="PRO_5045962930" evidence="2">
    <location>
        <begin position="24"/>
        <end position="156"/>
    </location>
</feature>
<evidence type="ECO:0000313" key="4">
    <source>
        <dbReference type="EMBL" id="MEJ2905727.1"/>
    </source>
</evidence>
<dbReference type="Gene3D" id="3.30.70.1060">
    <property type="entry name" value="Dimeric alpha+beta barrel"/>
    <property type="match status" value="1"/>
</dbReference>
<name>A0ABU8NTZ3_9SPHI</name>
<accession>A0ABU8NTZ3</accession>
<dbReference type="InterPro" id="IPR011008">
    <property type="entry name" value="Dimeric_a/b-barrel"/>
</dbReference>
<organism evidence="4 5">
    <name type="scientific">Pedobacter panaciterrae</name>
    <dbReference type="NCBI Taxonomy" id="363849"/>
    <lineage>
        <taxon>Bacteria</taxon>
        <taxon>Pseudomonadati</taxon>
        <taxon>Bacteroidota</taxon>
        <taxon>Sphingobacteriia</taxon>
        <taxon>Sphingobacteriales</taxon>
        <taxon>Sphingobacteriaceae</taxon>
        <taxon>Pedobacter</taxon>
    </lineage>
</organism>
<comment type="similarity">
    <text evidence="1">Belongs to the YciI family.</text>
</comment>
<feature type="domain" description="YCII-related" evidence="3">
    <location>
        <begin position="58"/>
        <end position="125"/>
    </location>
</feature>
<evidence type="ECO:0000256" key="1">
    <source>
        <dbReference type="ARBA" id="ARBA00007689"/>
    </source>
</evidence>
<dbReference type="InterPro" id="IPR005545">
    <property type="entry name" value="YCII"/>
</dbReference>
<dbReference type="RefSeq" id="WP_172659171.1">
    <property type="nucleotide sequence ID" value="NZ_CBFGNQ010000034.1"/>
</dbReference>
<keyword evidence="2" id="KW-0732">Signal</keyword>
<evidence type="ECO:0000256" key="2">
    <source>
        <dbReference type="SAM" id="SignalP"/>
    </source>
</evidence>
<reference evidence="4 5" key="1">
    <citation type="submission" date="2024-03" db="EMBL/GenBank/DDBJ databases">
        <title>Sequence of Lycoming College Course Isolates.</title>
        <authorList>
            <person name="Plotts O."/>
            <person name="Newman J."/>
        </authorList>
    </citation>
    <scope>NUCLEOTIDE SEQUENCE [LARGE SCALE GENOMIC DNA]</scope>
    <source>
        <strain evidence="4 5">CJB-3</strain>
    </source>
</reference>
<comment type="caution">
    <text evidence="4">The sequence shown here is derived from an EMBL/GenBank/DDBJ whole genome shotgun (WGS) entry which is preliminary data.</text>
</comment>
<dbReference type="EMBL" id="JBBEUB010000015">
    <property type="protein sequence ID" value="MEJ2905727.1"/>
    <property type="molecule type" value="Genomic_DNA"/>
</dbReference>
<keyword evidence="5" id="KW-1185">Reference proteome</keyword>
<evidence type="ECO:0000259" key="3">
    <source>
        <dbReference type="Pfam" id="PF03795"/>
    </source>
</evidence>
<gene>
    <name evidence="4" type="ORF">WAE58_25000</name>
</gene>
<proteinExistence type="inferred from homology"/>
<protein>
    <submittedName>
        <fullName evidence="4">YciI family protein</fullName>
    </submittedName>
</protein>
<sequence>MKRKLTIIALLICTLLVANKAGAQEVNKNYDEKLAKELKADDYGMKKYILVILKTGSAKDLPKPSLDSIFKGHMANITKLVNEGKLVVAGPLGKNDNDYRGIFIFDVESTDEAQKLVETDPVIMSKVMTADYYQWYGSAALKETVKIHSRIEKKSH</sequence>
<feature type="signal peptide" evidence="2">
    <location>
        <begin position="1"/>
        <end position="23"/>
    </location>
</feature>
<dbReference type="Pfam" id="PF03795">
    <property type="entry name" value="YCII"/>
    <property type="match status" value="1"/>
</dbReference>